<dbReference type="Proteomes" id="UP000231701">
    <property type="component" value="Chromosome"/>
</dbReference>
<evidence type="ECO:0000313" key="3">
    <source>
        <dbReference type="Proteomes" id="UP000231701"/>
    </source>
</evidence>
<feature type="transmembrane region" description="Helical" evidence="1">
    <location>
        <begin position="52"/>
        <end position="74"/>
    </location>
</feature>
<organism evidence="2 3">
    <name type="scientific">Mariprofundus aestuarium</name>
    <dbReference type="NCBI Taxonomy" id="1921086"/>
    <lineage>
        <taxon>Bacteria</taxon>
        <taxon>Pseudomonadati</taxon>
        <taxon>Pseudomonadota</taxon>
        <taxon>Candidatius Mariprofundia</taxon>
        <taxon>Mariprofundales</taxon>
        <taxon>Mariprofundaceae</taxon>
        <taxon>Mariprofundus</taxon>
    </lineage>
</organism>
<sequence>MIVLDQVKFLLRITRTRDIVRRYFVVNGFDGALTMLGLIVGFLISASENLSIMINACLGAAIALGMSGMSSAYMSEAAERKRALDKLEEAMVSDLQESSHGKAAHWVPLLVALVNGSSPLLISLLILTPLWLANAGIELPLSPLHLAIIVALLLIFLLGVFLGRIAGISWLRSGIQTLLVALVTVLLIYLIEGD</sequence>
<keyword evidence="1" id="KW-1133">Transmembrane helix</keyword>
<protein>
    <submittedName>
        <fullName evidence="2">TIGR00267 family protein</fullName>
    </submittedName>
</protein>
<evidence type="ECO:0000256" key="1">
    <source>
        <dbReference type="SAM" id="Phobius"/>
    </source>
</evidence>
<accession>A0A2K8L461</accession>
<keyword evidence="1" id="KW-0472">Membrane</keyword>
<feature type="transmembrane region" description="Helical" evidence="1">
    <location>
        <begin position="144"/>
        <end position="163"/>
    </location>
</feature>
<feature type="transmembrane region" description="Helical" evidence="1">
    <location>
        <begin position="170"/>
        <end position="191"/>
    </location>
</feature>
<gene>
    <name evidence="2" type="ORF">Ga0123461_1338</name>
</gene>
<dbReference type="AlphaFoldDB" id="A0A2K8L461"/>
<dbReference type="RefSeq" id="WP_100277612.1">
    <property type="nucleotide sequence ID" value="NZ_CP018799.1"/>
</dbReference>
<feature type="transmembrane region" description="Helical" evidence="1">
    <location>
        <begin position="106"/>
        <end position="132"/>
    </location>
</feature>
<dbReference type="EMBL" id="CP018799">
    <property type="protein sequence ID" value="ATX79754.1"/>
    <property type="molecule type" value="Genomic_DNA"/>
</dbReference>
<dbReference type="KEGG" id="maes:Ga0123461_1338"/>
<name>A0A2K8L461_MARES</name>
<proteinExistence type="predicted"/>
<dbReference type="OrthoDB" id="5431179at2"/>
<reference evidence="2 3" key="1">
    <citation type="submission" date="2016-12" db="EMBL/GenBank/DDBJ databases">
        <title>Isolation and genomic insights into novel planktonic Zetaproteobacteria from stratified waters of the Chesapeake Bay.</title>
        <authorList>
            <person name="McAllister S.M."/>
            <person name="Kato S."/>
            <person name="Chan C.S."/>
            <person name="Chiu B.K."/>
            <person name="Field E.K."/>
        </authorList>
    </citation>
    <scope>NUCLEOTIDE SEQUENCE [LARGE SCALE GENOMIC DNA]</scope>
    <source>
        <strain evidence="2 3">CP-5</strain>
    </source>
</reference>
<feature type="transmembrane region" description="Helical" evidence="1">
    <location>
        <begin position="24"/>
        <end position="46"/>
    </location>
</feature>
<keyword evidence="3" id="KW-1185">Reference proteome</keyword>
<evidence type="ECO:0000313" key="2">
    <source>
        <dbReference type="EMBL" id="ATX79754.1"/>
    </source>
</evidence>
<keyword evidence="1" id="KW-0812">Transmembrane</keyword>